<feature type="region of interest" description="Disordered" evidence="1">
    <location>
        <begin position="259"/>
        <end position="287"/>
    </location>
</feature>
<name>A0A8H4QCQ9_9HYPO</name>
<dbReference type="InterPro" id="IPR011009">
    <property type="entry name" value="Kinase-like_dom_sf"/>
</dbReference>
<evidence type="ECO:0000256" key="1">
    <source>
        <dbReference type="SAM" id="MobiDB-lite"/>
    </source>
</evidence>
<evidence type="ECO:0000313" key="3">
    <source>
        <dbReference type="Proteomes" id="UP000562929"/>
    </source>
</evidence>
<sequence length="538" mass="60876">MLPPLPSWPTPLFKRIVPSKPTPVGTRVPPGEIKCPGQYSWSSNPKYDMTVKFRFRTRFITAAAAISFDTHPNVLRLHVPPTQRLVKKAIQLLPLYLRNWFETTFPEWNLPSRLVLKKYKEGWDEEFDTEIATYKLVKPLQGIVVPKCYGELEYEGTRALLLSDVGGHNVATPEGSIAREPDFRRMLHTAFNALARFDVRHGDLKLDNLHVVGNKIMVLDLERVDLEPLSKEELAWDVNDMTDHIAESYSEGGFLAEASGQNRHPRASQHELETHSRSGNDRDHPAHWLLDAFNSGSLKVPPHVARLEADLKKRWTELDREAKKGLPTAGVKRKKELSPEPPAAKKTVLGRTTPKTIEKKAAPKKATPKTTVKQEPSSAVKKPVTASPVKKQTARRPLRRLNHRARSRRLAAAEPLWPARGRIRSPVEDPWNDDHDGYDSGSIDGDGDHYMRDDPPRTPYLPSYSNGLESLGILNGRYDVESVFVTSEWPDYGSDFSMTLTIANRELWGEFWLGVIRGAGAVPVARRGRQRPDQVRRR</sequence>
<keyword evidence="2" id="KW-0418">Kinase</keyword>
<keyword evidence="3" id="KW-1185">Reference proteome</keyword>
<dbReference type="OrthoDB" id="2942798at2759"/>
<evidence type="ECO:0000313" key="2">
    <source>
        <dbReference type="EMBL" id="KAF4595067.1"/>
    </source>
</evidence>
<reference evidence="2 3" key="1">
    <citation type="journal article" date="2020" name="G3 (Bethesda)">
        <title>Genetic Underpinnings of Host Manipulation by Ophiocordyceps as Revealed by Comparative Transcriptomics.</title>
        <authorList>
            <person name="Will I."/>
            <person name="Das B."/>
            <person name="Trinh T."/>
            <person name="Brachmann A."/>
            <person name="Ohm R.A."/>
            <person name="de Bekker C."/>
        </authorList>
    </citation>
    <scope>NUCLEOTIDE SEQUENCE [LARGE SCALE GENOMIC DNA]</scope>
    <source>
        <strain evidence="2 3">EC05</strain>
    </source>
</reference>
<comment type="caution">
    <text evidence="2">The sequence shown here is derived from an EMBL/GenBank/DDBJ whole genome shotgun (WGS) entry which is preliminary data.</text>
</comment>
<gene>
    <name evidence="2" type="ORF">GQ602_000680</name>
</gene>
<dbReference type="Proteomes" id="UP000562929">
    <property type="component" value="Unassembled WGS sequence"/>
</dbReference>
<dbReference type="SUPFAM" id="SSF56112">
    <property type="entry name" value="Protein kinase-like (PK-like)"/>
    <property type="match status" value="1"/>
</dbReference>
<feature type="region of interest" description="Disordered" evidence="1">
    <location>
        <begin position="322"/>
        <end position="413"/>
    </location>
</feature>
<organism evidence="2 3">
    <name type="scientific">Ophiocordyceps camponoti-floridani</name>
    <dbReference type="NCBI Taxonomy" id="2030778"/>
    <lineage>
        <taxon>Eukaryota</taxon>
        <taxon>Fungi</taxon>
        <taxon>Dikarya</taxon>
        <taxon>Ascomycota</taxon>
        <taxon>Pezizomycotina</taxon>
        <taxon>Sordariomycetes</taxon>
        <taxon>Hypocreomycetidae</taxon>
        <taxon>Hypocreales</taxon>
        <taxon>Ophiocordycipitaceae</taxon>
        <taxon>Ophiocordyceps</taxon>
    </lineage>
</organism>
<accession>A0A8H4QCQ9</accession>
<dbReference type="GO" id="GO:0016301">
    <property type="term" value="F:kinase activity"/>
    <property type="evidence" value="ECO:0007669"/>
    <property type="project" value="UniProtKB-KW"/>
</dbReference>
<dbReference type="EMBL" id="JAACLJ010000001">
    <property type="protein sequence ID" value="KAF4595067.1"/>
    <property type="molecule type" value="Genomic_DNA"/>
</dbReference>
<dbReference type="AlphaFoldDB" id="A0A8H4QCQ9"/>
<feature type="compositionally biased region" description="Basic residues" evidence="1">
    <location>
        <begin position="392"/>
        <end position="409"/>
    </location>
</feature>
<proteinExistence type="predicted"/>
<feature type="region of interest" description="Disordered" evidence="1">
    <location>
        <begin position="427"/>
        <end position="447"/>
    </location>
</feature>
<feature type="compositionally biased region" description="Basic and acidic residues" evidence="1">
    <location>
        <begin position="268"/>
        <end position="286"/>
    </location>
</feature>
<keyword evidence="2" id="KW-0808">Transferase</keyword>
<protein>
    <submittedName>
        <fullName evidence="2">Protein kinase-like domain protein</fullName>
    </submittedName>
</protein>